<dbReference type="Pfam" id="PF01843">
    <property type="entry name" value="DIL"/>
    <property type="match status" value="1"/>
</dbReference>
<dbReference type="FunFam" id="1.20.5.190:FF:000001">
    <property type="entry name" value="unconventional myosin-Va"/>
    <property type="match status" value="1"/>
</dbReference>
<keyword evidence="5" id="KW-0112">Calmodulin-binding</keyword>
<evidence type="ECO:0008006" key="16">
    <source>
        <dbReference type="Google" id="ProtNLM"/>
    </source>
</evidence>
<keyword evidence="2" id="KW-0677">Repeat</keyword>
<dbReference type="CDD" id="cd01384">
    <property type="entry name" value="MYSc_Myo11"/>
    <property type="match status" value="1"/>
</dbReference>
<evidence type="ECO:0000256" key="2">
    <source>
        <dbReference type="ARBA" id="ARBA00022737"/>
    </source>
</evidence>
<dbReference type="GO" id="GO:0005516">
    <property type="term" value="F:calmodulin binding"/>
    <property type="evidence" value="ECO:0007669"/>
    <property type="project" value="UniProtKB-KW"/>
</dbReference>
<dbReference type="Gene3D" id="1.20.5.190">
    <property type="match status" value="3"/>
</dbReference>
<dbReference type="SMART" id="SM00015">
    <property type="entry name" value="IQ"/>
    <property type="match status" value="6"/>
</dbReference>
<keyword evidence="4 10" id="KW-0067">ATP-binding</keyword>
<dbReference type="PANTHER" id="PTHR13140:SF781">
    <property type="entry name" value="MYOSIN-15"/>
    <property type="match status" value="1"/>
</dbReference>
<dbReference type="InterPro" id="IPR027417">
    <property type="entry name" value="P-loop_NTPase"/>
</dbReference>
<gene>
    <name evidence="15" type="ORF">PSAL00342_LOCUS6701</name>
</gene>
<dbReference type="SMART" id="SM01132">
    <property type="entry name" value="DIL"/>
    <property type="match status" value="1"/>
</dbReference>
<dbReference type="InterPro" id="IPR036961">
    <property type="entry name" value="Kinesin_motor_dom_sf"/>
</dbReference>
<dbReference type="GO" id="GO:0005524">
    <property type="term" value="F:ATP binding"/>
    <property type="evidence" value="ECO:0007669"/>
    <property type="project" value="UniProtKB-UniRule"/>
</dbReference>
<evidence type="ECO:0000256" key="6">
    <source>
        <dbReference type="ARBA" id="ARBA00023054"/>
    </source>
</evidence>
<protein>
    <recommendedName>
        <fullName evidence="16">Myosin motor domain-containing protein</fullName>
    </recommendedName>
</protein>
<dbReference type="Gene3D" id="1.10.10.820">
    <property type="match status" value="1"/>
</dbReference>
<sequence length="1531" mass="173253">MARDDADAGVHVSGAHVWVRDSRVDSGWTAGEVLELLDEGKKLRVKLEDESGHRDGEVVEKIAEECALHNPGRNVEDMTRLSYLHEPGVLHNLHDRYRADDIYTYTGSILIAVNPFQKLPHLYGKPMMEMYRGTPIGDLSPHVYAVADASYKAMRTDQGKSQSILVSGESGAGKTETAKLIMNYFAFMGGRTDDDRYVEKQVLESNPLLEAFGNAKTVRNDNSSRFGKYIQIQFDVHGRISGAAIKTYLLERSRVVNINDPERNYHVFYQLCAGASEEEKINLNLKPAQEYRYLNSSRCFDLDGVDNAEEYRRTRRAMDVVGISKEEQDNVFRIAAAILHLGNCTFAGEDEAVLMDQNAEEHLQSAAALLGVNANALNKALTTRTIQTLEGSITSPLSPNSAAEGRDSLAKTLYSKLFDWLVAHINRSIGQDESAASHIGVLDIYGFESFKSNDFEQFCINFANEKLQQHFNEHVFKMEQQEYQAEQINWSYIDFVDNQDVLDLIERRPFGILDIIDEQCRFPSATHEELALKMYSTLKEDNDPTKRFSKPKRGQYAFTIRHYAGDVTYEANNFLDKNKDFVVVEHQNLLSNADQPLTRELFPIEDPTFSPNKKGSRAAYKFSSVGTRFKEQLHDLMAALATTEPWYVRCIKPNAHASPGAFERGSVLHQLRCGGVLEAVRISLAGFPTRRGYGEFLDRFGLFSSPPWASAKFTRIDDMRAATEELLEVAGVKGYELGVSKVFLRAGEMAKLDKKRRVLLDKAATRIQSYAKRYLVRSEFLRVREATIVIQAYTRGFIARREFEYRRREKASIVLQKEFRRWLARRKFLRIRQATISAQSYYRGKMARKRAMALKYEKSAIIIQSSWRKYRLQSDFRKNRRAAVAIQCAWRVRVAKRELRHRRMKAREAATLLRDKAVLEEKFAHATATLEKVKNQRDELRRDFKEYKVLLENVKDDLASESERRKCLEKDLSSFNATIERLKAELLEEQEGRAADCEALNASLAELCRRRDEREAELLSDLEASTNRISELQADLHREVQLKEAAQLSEAEAHASYEARAAEVILLQKRLDETPTQRDPLSTVDETRLSQNRNVGDTARHQAEADVKLKRMQLERQNEDMDSLLKVLAMPTGEIGFSPDGIPGIAVVTFASLAEWKAFEAERTHTFDRIMSAYARAVEKANSEDDDATLAYWLASNASLLAILHSTLRAASGSSTRRRSSGLPSMFSRFREGLTSSRKSSEEEVEDGSKASGKIEARYPALLFKQQLTALLEHVYTLLRDSAKKRLQPLLDACIAMPRAGRGATHRANGTTSHPAQAAIAPWNEMISVLQTLLESLRAAHLPSLLMKRLFSQTFAFINVYLFNALLLRKECCSFSNGEYVKTGLAQLEAWVLAAKGEGLVIALDELRFLRQAVTFLVIHQKPKKSFDEITHDLCPTLSIQQLYRISNMYWDDKYGTESVNPDVLSQMKRLMAQDNAGGEAGIAFLLDDDSSIPFTVDDIAGTTLPRTFNRGTLALPEAVIGNPSFAYLQA</sequence>
<evidence type="ECO:0000256" key="8">
    <source>
        <dbReference type="ARBA" id="ARBA00023175"/>
    </source>
</evidence>
<dbReference type="EMBL" id="HBIS01007577">
    <property type="protein sequence ID" value="CAE0612802.1"/>
    <property type="molecule type" value="Transcribed_RNA"/>
</dbReference>
<dbReference type="GO" id="GO:0016459">
    <property type="term" value="C:myosin complex"/>
    <property type="evidence" value="ECO:0007669"/>
    <property type="project" value="UniProtKB-KW"/>
</dbReference>
<dbReference type="GO" id="GO:0016020">
    <property type="term" value="C:membrane"/>
    <property type="evidence" value="ECO:0007669"/>
    <property type="project" value="TreeGrafter"/>
</dbReference>
<dbReference type="SMART" id="SM00242">
    <property type="entry name" value="MYSc"/>
    <property type="match status" value="1"/>
</dbReference>
<evidence type="ECO:0000256" key="5">
    <source>
        <dbReference type="ARBA" id="ARBA00022860"/>
    </source>
</evidence>
<evidence type="ECO:0000256" key="3">
    <source>
        <dbReference type="ARBA" id="ARBA00022741"/>
    </source>
</evidence>
<dbReference type="Gene3D" id="3.40.850.10">
    <property type="entry name" value="Kinesin motor domain"/>
    <property type="match status" value="1"/>
</dbReference>
<comment type="similarity">
    <text evidence="1">Belongs to the TRAFAC class myosin-kinesin ATPase superfamily. Myosin family. Plant myosin class XI subfamily.</text>
</comment>
<evidence type="ECO:0000256" key="10">
    <source>
        <dbReference type="PROSITE-ProRule" id="PRU00782"/>
    </source>
</evidence>
<evidence type="ECO:0000256" key="7">
    <source>
        <dbReference type="ARBA" id="ARBA00023123"/>
    </source>
</evidence>
<dbReference type="PROSITE" id="PS51126">
    <property type="entry name" value="DILUTE"/>
    <property type="match status" value="1"/>
</dbReference>
<dbReference type="PROSITE" id="PS50096">
    <property type="entry name" value="IQ"/>
    <property type="match status" value="6"/>
</dbReference>
<dbReference type="InterPro" id="IPR036018">
    <property type="entry name" value="MYSc_Myo11"/>
</dbReference>
<dbReference type="PROSITE" id="PS51456">
    <property type="entry name" value="MYOSIN_MOTOR"/>
    <property type="match status" value="1"/>
</dbReference>
<feature type="domain" description="Dilute" evidence="13">
    <location>
        <begin position="1168"/>
        <end position="1474"/>
    </location>
</feature>
<name>A0A7S3UGZ0_9CHLO</name>
<feature type="region of interest" description="Disordered" evidence="12">
    <location>
        <begin position="1232"/>
        <end position="1251"/>
    </location>
</feature>
<dbReference type="PRINTS" id="PR00193">
    <property type="entry name" value="MYOSINHEAVY"/>
</dbReference>
<keyword evidence="9 10" id="KW-0009">Actin-binding</keyword>
<dbReference type="Gene3D" id="3.30.70.1590">
    <property type="match status" value="1"/>
</dbReference>
<dbReference type="PANTHER" id="PTHR13140">
    <property type="entry name" value="MYOSIN"/>
    <property type="match status" value="1"/>
</dbReference>
<dbReference type="Pfam" id="PF00612">
    <property type="entry name" value="IQ"/>
    <property type="match status" value="4"/>
</dbReference>
<dbReference type="GO" id="GO:0005737">
    <property type="term" value="C:cytoplasm"/>
    <property type="evidence" value="ECO:0007669"/>
    <property type="project" value="TreeGrafter"/>
</dbReference>
<dbReference type="GO" id="GO:0000146">
    <property type="term" value="F:microfilament motor activity"/>
    <property type="evidence" value="ECO:0007669"/>
    <property type="project" value="TreeGrafter"/>
</dbReference>
<keyword evidence="7 10" id="KW-0518">Myosin</keyword>
<accession>A0A7S3UGZ0</accession>
<dbReference type="Gene3D" id="1.20.58.530">
    <property type="match status" value="1"/>
</dbReference>
<dbReference type="InterPro" id="IPR001609">
    <property type="entry name" value="Myosin_head_motor_dom-like"/>
</dbReference>
<keyword evidence="8 10" id="KW-0505">Motor protein</keyword>
<evidence type="ECO:0000259" key="13">
    <source>
        <dbReference type="PROSITE" id="PS51126"/>
    </source>
</evidence>
<dbReference type="InterPro" id="IPR002710">
    <property type="entry name" value="Dilute_dom"/>
</dbReference>
<dbReference type="InterPro" id="IPR000048">
    <property type="entry name" value="IQ_motif_EF-hand-BS"/>
</dbReference>
<reference evidence="15" key="1">
    <citation type="submission" date="2021-01" db="EMBL/GenBank/DDBJ databases">
        <authorList>
            <person name="Corre E."/>
            <person name="Pelletier E."/>
            <person name="Niang G."/>
            <person name="Scheremetjew M."/>
            <person name="Finn R."/>
            <person name="Kale V."/>
            <person name="Holt S."/>
            <person name="Cochrane G."/>
            <person name="Meng A."/>
            <person name="Brown T."/>
            <person name="Cohen L."/>
        </authorList>
    </citation>
    <scope>NUCLEOTIDE SEQUENCE</scope>
    <source>
        <strain evidence="15">CCMP1897</strain>
    </source>
</reference>
<dbReference type="FunFam" id="1.10.10.820:FF:000001">
    <property type="entry name" value="Myosin heavy chain"/>
    <property type="match status" value="1"/>
</dbReference>
<feature type="binding site" evidence="10">
    <location>
        <begin position="168"/>
        <end position="175"/>
    </location>
    <ligand>
        <name>ATP</name>
        <dbReference type="ChEBI" id="CHEBI:30616"/>
    </ligand>
</feature>
<evidence type="ECO:0000256" key="11">
    <source>
        <dbReference type="SAM" id="Coils"/>
    </source>
</evidence>
<dbReference type="Pfam" id="PF00063">
    <property type="entry name" value="Myosin_head"/>
    <property type="match status" value="1"/>
</dbReference>
<dbReference type="Gene3D" id="1.20.120.720">
    <property type="entry name" value="Myosin VI head, motor domain, U50 subdomain"/>
    <property type="match status" value="1"/>
</dbReference>
<keyword evidence="3 10" id="KW-0547">Nucleotide-binding</keyword>
<organism evidence="15">
    <name type="scientific">Picocystis salinarum</name>
    <dbReference type="NCBI Taxonomy" id="88271"/>
    <lineage>
        <taxon>Eukaryota</taxon>
        <taxon>Viridiplantae</taxon>
        <taxon>Chlorophyta</taxon>
        <taxon>Picocystophyceae</taxon>
        <taxon>Picocystales</taxon>
        <taxon>Picocystaceae</taxon>
        <taxon>Picocystis</taxon>
    </lineage>
</organism>
<feature type="coiled-coil region" evidence="11">
    <location>
        <begin position="916"/>
        <end position="1035"/>
    </location>
</feature>
<feature type="domain" description="Myosin motor" evidence="14">
    <location>
        <begin position="73"/>
        <end position="757"/>
    </location>
</feature>
<evidence type="ECO:0000256" key="1">
    <source>
        <dbReference type="ARBA" id="ARBA00008049"/>
    </source>
</evidence>
<feature type="region of interest" description="Actin-binding" evidence="10">
    <location>
        <begin position="633"/>
        <end position="655"/>
    </location>
</feature>
<dbReference type="SUPFAM" id="SSF52540">
    <property type="entry name" value="P-loop containing nucleoside triphosphate hydrolases"/>
    <property type="match status" value="3"/>
</dbReference>
<evidence type="ECO:0000256" key="9">
    <source>
        <dbReference type="ARBA" id="ARBA00023203"/>
    </source>
</evidence>
<evidence type="ECO:0000256" key="12">
    <source>
        <dbReference type="SAM" id="MobiDB-lite"/>
    </source>
</evidence>
<evidence type="ECO:0000256" key="4">
    <source>
        <dbReference type="ARBA" id="ARBA00022840"/>
    </source>
</evidence>
<feature type="compositionally biased region" description="Basic and acidic residues" evidence="12">
    <location>
        <begin position="1239"/>
        <end position="1251"/>
    </location>
</feature>
<dbReference type="GO" id="GO:0007015">
    <property type="term" value="P:actin filament organization"/>
    <property type="evidence" value="ECO:0007669"/>
    <property type="project" value="TreeGrafter"/>
</dbReference>
<evidence type="ECO:0000313" key="15">
    <source>
        <dbReference type="EMBL" id="CAE0612802.1"/>
    </source>
</evidence>
<keyword evidence="6 11" id="KW-0175">Coiled coil</keyword>
<proteinExistence type="inferred from homology"/>
<dbReference type="GO" id="GO:0051015">
    <property type="term" value="F:actin filament binding"/>
    <property type="evidence" value="ECO:0007669"/>
    <property type="project" value="TreeGrafter"/>
</dbReference>
<dbReference type="GO" id="GO:0030048">
    <property type="term" value="P:actin filament-based movement"/>
    <property type="evidence" value="ECO:0007669"/>
    <property type="project" value="UniProtKB-ARBA"/>
</dbReference>
<evidence type="ECO:0000259" key="14">
    <source>
        <dbReference type="PROSITE" id="PS51456"/>
    </source>
</evidence>